<evidence type="ECO:0000256" key="12">
    <source>
        <dbReference type="SAM" id="Phobius"/>
    </source>
</evidence>
<evidence type="ECO:0000256" key="7">
    <source>
        <dbReference type="ARBA" id="ARBA00023128"/>
    </source>
</evidence>
<keyword evidence="12" id="KW-0812">Transmembrane</keyword>
<evidence type="ECO:0000313" key="14">
    <source>
        <dbReference type="Proteomes" id="UP000567179"/>
    </source>
</evidence>
<dbReference type="EC" id="4.4.1.17" evidence="10"/>
<protein>
    <recommendedName>
        <fullName evidence="10">Holocytochrome c-type synthase</fullName>
        <ecNumber evidence="10">4.4.1.17</ecNumber>
    </recommendedName>
</protein>
<evidence type="ECO:0000256" key="8">
    <source>
        <dbReference type="ARBA" id="ARBA00023136"/>
    </source>
</evidence>
<keyword evidence="12" id="KW-1133">Transmembrane helix</keyword>
<dbReference type="GO" id="GO:0005743">
    <property type="term" value="C:mitochondrial inner membrane"/>
    <property type="evidence" value="ECO:0007669"/>
    <property type="project" value="UniProtKB-SubCell"/>
</dbReference>
<organism evidence="13 14">
    <name type="scientific">Psilocybe cf. subviscida</name>
    <dbReference type="NCBI Taxonomy" id="2480587"/>
    <lineage>
        <taxon>Eukaryota</taxon>
        <taxon>Fungi</taxon>
        <taxon>Dikarya</taxon>
        <taxon>Basidiomycota</taxon>
        <taxon>Agaricomycotina</taxon>
        <taxon>Agaricomycetes</taxon>
        <taxon>Agaricomycetidae</taxon>
        <taxon>Agaricales</taxon>
        <taxon>Agaricineae</taxon>
        <taxon>Strophariaceae</taxon>
        <taxon>Psilocybe</taxon>
    </lineage>
</organism>
<dbReference type="AlphaFoldDB" id="A0A8H5EUE4"/>
<comment type="caution">
    <text evidence="13">The sequence shown here is derived from an EMBL/GenBank/DDBJ whole genome shotgun (WGS) entry which is preliminary data.</text>
</comment>
<dbReference type="GO" id="GO:0046872">
    <property type="term" value="F:metal ion binding"/>
    <property type="evidence" value="ECO:0007669"/>
    <property type="project" value="UniProtKB-KW"/>
</dbReference>
<keyword evidence="7 10" id="KW-0496">Mitochondrion</keyword>
<dbReference type="Pfam" id="PF01265">
    <property type="entry name" value="Cyto_heme_lyase"/>
    <property type="match status" value="1"/>
</dbReference>
<feature type="region of interest" description="Disordered" evidence="11">
    <location>
        <begin position="1"/>
        <end position="46"/>
    </location>
</feature>
<evidence type="ECO:0000256" key="3">
    <source>
        <dbReference type="ARBA" id="ARBA00022617"/>
    </source>
</evidence>
<keyword evidence="6 10" id="KW-0408">Iron</keyword>
<evidence type="ECO:0000256" key="2">
    <source>
        <dbReference type="ARBA" id="ARBA00007255"/>
    </source>
</evidence>
<evidence type="ECO:0000313" key="13">
    <source>
        <dbReference type="EMBL" id="KAF5312761.1"/>
    </source>
</evidence>
<sequence>MASPTFDSSALPQCPMRKASGPAQCPINPKNNMPDLPQTRVPNQSKYLPTDRTVSTIPRALDATYNGKPADTSANNDGEAAKWEYPSPQQFYNALMRKGWNTPEEHVEAMVLIHNRLNEDAWAELLKWETRFGGGSAEASKVELAEFAGVHGHISHKAWLYQLARKWFPTKFSYTPPFDRHDWIIRRPQTGKRLRYVIDYYSSRKTLLHEPDFLLDVRPASDSVEGMWMKLQFPLERFVTQALSSGRAKASPLTSFSYRQYMMWALLPFILILAFPVVSNFNF</sequence>
<proteinExistence type="inferred from homology"/>
<evidence type="ECO:0000256" key="9">
    <source>
        <dbReference type="ARBA" id="ARBA00023239"/>
    </source>
</evidence>
<dbReference type="PANTHER" id="PTHR12743:SF3">
    <property type="entry name" value="HOLOCYTOCHROME-C SYNTHASE"/>
    <property type="match status" value="1"/>
</dbReference>
<gene>
    <name evidence="13" type="ORF">D9619_003438</name>
</gene>
<feature type="compositionally biased region" description="Polar residues" evidence="11">
    <location>
        <begin position="1"/>
        <end position="11"/>
    </location>
</feature>
<comment type="catalytic activity">
    <reaction evidence="10">
        <text>holo-[cytochrome c] = apo-[cytochrome c] + heme b</text>
        <dbReference type="Rhea" id="RHEA:22648"/>
        <dbReference type="Rhea" id="RHEA-COMP:10725"/>
        <dbReference type="Rhea" id="RHEA-COMP:10726"/>
        <dbReference type="ChEBI" id="CHEBI:29950"/>
        <dbReference type="ChEBI" id="CHEBI:60344"/>
        <dbReference type="ChEBI" id="CHEBI:83739"/>
        <dbReference type="EC" id="4.4.1.17"/>
    </reaction>
</comment>
<evidence type="ECO:0000256" key="11">
    <source>
        <dbReference type="SAM" id="MobiDB-lite"/>
    </source>
</evidence>
<comment type="similarity">
    <text evidence="2 10">Belongs to the cytochrome c-type heme lyase family.</text>
</comment>
<dbReference type="OrthoDB" id="2946689at2759"/>
<evidence type="ECO:0000256" key="1">
    <source>
        <dbReference type="ARBA" id="ARBA00004273"/>
    </source>
</evidence>
<evidence type="ECO:0000256" key="5">
    <source>
        <dbReference type="ARBA" id="ARBA00022792"/>
    </source>
</evidence>
<accession>A0A8H5EUE4</accession>
<dbReference type="InterPro" id="IPR000511">
    <property type="entry name" value="Holocyt_c/c1_synthase"/>
</dbReference>
<keyword evidence="4 10" id="KW-0479">Metal-binding</keyword>
<evidence type="ECO:0000256" key="4">
    <source>
        <dbReference type="ARBA" id="ARBA00022723"/>
    </source>
</evidence>
<name>A0A8H5EUE4_9AGAR</name>
<keyword evidence="14" id="KW-1185">Reference proteome</keyword>
<comment type="subcellular location">
    <subcellularLocation>
        <location evidence="1 10">Mitochondrion inner membrane</location>
    </subcellularLocation>
</comment>
<feature type="transmembrane region" description="Helical" evidence="12">
    <location>
        <begin position="261"/>
        <end position="281"/>
    </location>
</feature>
<reference evidence="13 14" key="1">
    <citation type="journal article" date="2020" name="ISME J.">
        <title>Uncovering the hidden diversity of litter-decomposition mechanisms in mushroom-forming fungi.</title>
        <authorList>
            <person name="Floudas D."/>
            <person name="Bentzer J."/>
            <person name="Ahren D."/>
            <person name="Johansson T."/>
            <person name="Persson P."/>
            <person name="Tunlid A."/>
        </authorList>
    </citation>
    <scope>NUCLEOTIDE SEQUENCE [LARGE SCALE GENOMIC DNA]</scope>
    <source>
        <strain evidence="13 14">CBS 101986</strain>
    </source>
</reference>
<keyword evidence="5 10" id="KW-0999">Mitochondrion inner membrane</keyword>
<evidence type="ECO:0000256" key="10">
    <source>
        <dbReference type="RuleBase" id="RU363130"/>
    </source>
</evidence>
<keyword evidence="9 10" id="KW-0456">Lyase</keyword>
<dbReference type="EMBL" id="JAACJJ010000056">
    <property type="protein sequence ID" value="KAF5312761.1"/>
    <property type="molecule type" value="Genomic_DNA"/>
</dbReference>
<comment type="function">
    <text evidence="10">Lyase that catalyzes the covalent linking of the heme group to the cytochrome C apoprotein to produce the mature functional cytochrome.</text>
</comment>
<dbReference type="PANTHER" id="PTHR12743">
    <property type="entry name" value="CYTOCHROME C1 HEME LYASE"/>
    <property type="match status" value="1"/>
</dbReference>
<dbReference type="Proteomes" id="UP000567179">
    <property type="component" value="Unassembled WGS sequence"/>
</dbReference>
<dbReference type="PROSITE" id="PS00822">
    <property type="entry name" value="CYTO_HEME_LYASE_2"/>
    <property type="match status" value="1"/>
</dbReference>
<evidence type="ECO:0000256" key="6">
    <source>
        <dbReference type="ARBA" id="ARBA00023004"/>
    </source>
</evidence>
<dbReference type="GO" id="GO:0004408">
    <property type="term" value="F:holocytochrome-c synthase activity"/>
    <property type="evidence" value="ECO:0007669"/>
    <property type="project" value="UniProtKB-EC"/>
</dbReference>
<keyword evidence="8 10" id="KW-0472">Membrane</keyword>
<keyword evidence="3 10" id="KW-0349">Heme</keyword>